<dbReference type="InterPro" id="IPR052733">
    <property type="entry name" value="Chloroplast_QOR"/>
</dbReference>
<dbReference type="InterPro" id="IPR036291">
    <property type="entry name" value="NAD(P)-bd_dom_sf"/>
</dbReference>
<organism evidence="2 3">
    <name type="scientific">Glycomyces artemisiae</name>
    <dbReference type="NCBI Taxonomy" id="1076443"/>
    <lineage>
        <taxon>Bacteria</taxon>
        <taxon>Bacillati</taxon>
        <taxon>Actinomycetota</taxon>
        <taxon>Actinomycetes</taxon>
        <taxon>Glycomycetales</taxon>
        <taxon>Glycomycetaceae</taxon>
        <taxon>Glycomyces</taxon>
    </lineage>
</organism>
<dbReference type="GO" id="GO:0016491">
    <property type="term" value="F:oxidoreductase activity"/>
    <property type="evidence" value="ECO:0007669"/>
    <property type="project" value="InterPro"/>
</dbReference>
<evidence type="ECO:0000313" key="2">
    <source>
        <dbReference type="EMBL" id="PRY60424.1"/>
    </source>
</evidence>
<dbReference type="PANTHER" id="PTHR44013">
    <property type="entry name" value="ZINC-TYPE ALCOHOL DEHYDROGENASE-LIKE PROTEIN C16A3.02C"/>
    <property type="match status" value="1"/>
</dbReference>
<feature type="domain" description="Enoyl reductase (ER)" evidence="1">
    <location>
        <begin position="10"/>
        <end position="306"/>
    </location>
</feature>
<dbReference type="OrthoDB" id="3727682at2"/>
<dbReference type="EMBL" id="PVTJ01000002">
    <property type="protein sequence ID" value="PRY60424.1"/>
    <property type="molecule type" value="Genomic_DNA"/>
</dbReference>
<dbReference type="SMART" id="SM00829">
    <property type="entry name" value="PKS_ER"/>
    <property type="match status" value="1"/>
</dbReference>
<dbReference type="RefSeq" id="WP_106362656.1">
    <property type="nucleotide sequence ID" value="NZ_PVTJ01000002.1"/>
</dbReference>
<dbReference type="InterPro" id="IPR013154">
    <property type="entry name" value="ADH-like_N"/>
</dbReference>
<protein>
    <submittedName>
        <fullName evidence="2">NADPH:quinone reductase-like Zn-dependent oxidoreductase</fullName>
    </submittedName>
</protein>
<reference evidence="2 3" key="1">
    <citation type="submission" date="2018-03" db="EMBL/GenBank/DDBJ databases">
        <title>Genomic Encyclopedia of Type Strains, Phase III (KMG-III): the genomes of soil and plant-associated and newly described type strains.</title>
        <authorList>
            <person name="Whitman W."/>
        </authorList>
    </citation>
    <scope>NUCLEOTIDE SEQUENCE [LARGE SCALE GENOMIC DNA]</scope>
    <source>
        <strain evidence="2 3">CGMCC 4.7067</strain>
    </source>
</reference>
<dbReference type="AlphaFoldDB" id="A0A2T0UR95"/>
<dbReference type="InterPro" id="IPR011032">
    <property type="entry name" value="GroES-like_sf"/>
</dbReference>
<comment type="caution">
    <text evidence="2">The sequence shown here is derived from an EMBL/GenBank/DDBJ whole genome shotgun (WGS) entry which is preliminary data.</text>
</comment>
<sequence length="308" mass="31780">MKAIRYHSYGDSRVLALEETDRPTAGPGQVVVKVAGTSFNLLDAAIRVGIMQEAMPIDFPHTPGVDVSGTIAETGEGVTGWSTGDPVIAFLPPTAPGAAAEYVAVPADLLAAAPATVPLPDAAALPTVGLTARQALFDHLDLKPGQRLLINGAGGAVGGYAIQLAKRAGAHVTATASPRSLDRVKAAGADRIVDYTAEPVVKTLAGEHFDAVLQLVRDTPEETAALADLAADGGAFTSTTIPGPQTARIRVEHVYVANDPARLADLVALVDAGELRIDVAERLPLADLPSVHDRAVEGRLLGKTVLTP</sequence>
<dbReference type="Pfam" id="PF08240">
    <property type="entry name" value="ADH_N"/>
    <property type="match status" value="1"/>
</dbReference>
<dbReference type="Pfam" id="PF13602">
    <property type="entry name" value="ADH_zinc_N_2"/>
    <property type="match status" value="1"/>
</dbReference>
<proteinExistence type="predicted"/>
<evidence type="ECO:0000313" key="3">
    <source>
        <dbReference type="Proteomes" id="UP000238176"/>
    </source>
</evidence>
<gene>
    <name evidence="2" type="ORF">B0I28_10228</name>
</gene>
<dbReference type="PANTHER" id="PTHR44013:SF1">
    <property type="entry name" value="ZINC-TYPE ALCOHOL DEHYDROGENASE-LIKE PROTEIN C16A3.02C"/>
    <property type="match status" value="1"/>
</dbReference>
<dbReference type="CDD" id="cd05289">
    <property type="entry name" value="MDR_like_2"/>
    <property type="match status" value="1"/>
</dbReference>
<name>A0A2T0UR95_9ACTN</name>
<keyword evidence="3" id="KW-1185">Reference proteome</keyword>
<dbReference type="SUPFAM" id="SSF51735">
    <property type="entry name" value="NAD(P)-binding Rossmann-fold domains"/>
    <property type="match status" value="1"/>
</dbReference>
<accession>A0A2T0UR95</accession>
<evidence type="ECO:0000259" key="1">
    <source>
        <dbReference type="SMART" id="SM00829"/>
    </source>
</evidence>
<dbReference type="Gene3D" id="3.90.180.10">
    <property type="entry name" value="Medium-chain alcohol dehydrogenases, catalytic domain"/>
    <property type="match status" value="1"/>
</dbReference>
<dbReference type="InterPro" id="IPR020843">
    <property type="entry name" value="ER"/>
</dbReference>
<dbReference type="SUPFAM" id="SSF50129">
    <property type="entry name" value="GroES-like"/>
    <property type="match status" value="1"/>
</dbReference>
<dbReference type="Proteomes" id="UP000238176">
    <property type="component" value="Unassembled WGS sequence"/>
</dbReference>
<dbReference type="Gene3D" id="3.40.50.720">
    <property type="entry name" value="NAD(P)-binding Rossmann-like Domain"/>
    <property type="match status" value="1"/>
</dbReference>